<dbReference type="RefSeq" id="WP_344073458.1">
    <property type="nucleotide sequence ID" value="NZ_BAAAPL010000002.1"/>
</dbReference>
<keyword evidence="1" id="KW-0812">Transmembrane</keyword>
<gene>
    <name evidence="2" type="ORF">GCM10009808_26580</name>
</gene>
<evidence type="ECO:0000313" key="3">
    <source>
        <dbReference type="Proteomes" id="UP001501690"/>
    </source>
</evidence>
<protein>
    <recommendedName>
        <fullName evidence="4">GGDEF domain-containing protein</fullName>
    </recommendedName>
</protein>
<feature type="transmembrane region" description="Helical" evidence="1">
    <location>
        <begin position="121"/>
        <end position="138"/>
    </location>
</feature>
<dbReference type="Gene3D" id="3.30.70.270">
    <property type="match status" value="1"/>
</dbReference>
<dbReference type="InterPro" id="IPR043128">
    <property type="entry name" value="Rev_trsase/Diguanyl_cyclase"/>
</dbReference>
<keyword evidence="1" id="KW-0472">Membrane</keyword>
<organism evidence="2 3">
    <name type="scientific">Microbacterium sediminicola</name>
    <dbReference type="NCBI Taxonomy" id="415210"/>
    <lineage>
        <taxon>Bacteria</taxon>
        <taxon>Bacillati</taxon>
        <taxon>Actinomycetota</taxon>
        <taxon>Actinomycetes</taxon>
        <taxon>Micrococcales</taxon>
        <taxon>Microbacteriaceae</taxon>
        <taxon>Microbacterium</taxon>
    </lineage>
</organism>
<keyword evidence="1" id="KW-1133">Transmembrane helix</keyword>
<feature type="transmembrane region" description="Helical" evidence="1">
    <location>
        <begin position="39"/>
        <end position="59"/>
    </location>
</feature>
<evidence type="ECO:0008006" key="4">
    <source>
        <dbReference type="Google" id="ProtNLM"/>
    </source>
</evidence>
<comment type="caution">
    <text evidence="2">The sequence shown here is derived from an EMBL/GenBank/DDBJ whole genome shotgun (WGS) entry which is preliminary data.</text>
</comment>
<feature type="transmembrane region" description="Helical" evidence="1">
    <location>
        <begin position="177"/>
        <end position="203"/>
    </location>
</feature>
<proteinExistence type="predicted"/>
<sequence length="403" mass="43090">MNVPMSADVLATLARLNDSPASDILTGGDSLTAGIELGLPHAAIASLGTILIIGLGFIARPRPSTLYWSLAFLGTMLASFAYIAAVVSEMEWLRLTSLGIMFGAPVLIWSGIRALRGVPALAWIAAIISVGAAGVLLLTHETAFYAFTYRVAYLAGSVFGALFIWEWYRSTVRGERILLPAVVVSGLFAASGVLAFIAGIAAPGASLQLLETVRVFSSVGMLIYMTSLLVSLVPFVTPSAHTTRSGRATDRWEVFATVVRSRLERARTHDETSWALLQVTLDDAEDLLRAGGQSVLTRLVANIERRVREIFPAGADIATSPDGAIIALVNRPEGVVRDLVRQSLRRIARHDPTSPISITPSASIGWTTTAVSGFDFDILMQVTADAAKVARDKGGDRWERVGS</sequence>
<evidence type="ECO:0000256" key="1">
    <source>
        <dbReference type="SAM" id="Phobius"/>
    </source>
</evidence>
<keyword evidence="3" id="KW-1185">Reference proteome</keyword>
<feature type="transmembrane region" description="Helical" evidence="1">
    <location>
        <begin position="144"/>
        <end position="165"/>
    </location>
</feature>
<dbReference type="EMBL" id="BAAAPL010000002">
    <property type="protein sequence ID" value="GAA1707271.1"/>
    <property type="molecule type" value="Genomic_DNA"/>
</dbReference>
<feature type="transmembrane region" description="Helical" evidence="1">
    <location>
        <begin position="215"/>
        <end position="237"/>
    </location>
</feature>
<dbReference type="Proteomes" id="UP001501690">
    <property type="component" value="Unassembled WGS sequence"/>
</dbReference>
<feature type="transmembrane region" description="Helical" evidence="1">
    <location>
        <begin position="92"/>
        <end position="109"/>
    </location>
</feature>
<feature type="transmembrane region" description="Helical" evidence="1">
    <location>
        <begin position="66"/>
        <end position="86"/>
    </location>
</feature>
<evidence type="ECO:0000313" key="2">
    <source>
        <dbReference type="EMBL" id="GAA1707271.1"/>
    </source>
</evidence>
<accession>A0ABN2IM46</accession>
<name>A0ABN2IM46_9MICO</name>
<reference evidence="2 3" key="1">
    <citation type="journal article" date="2019" name="Int. J. Syst. Evol. Microbiol.">
        <title>The Global Catalogue of Microorganisms (GCM) 10K type strain sequencing project: providing services to taxonomists for standard genome sequencing and annotation.</title>
        <authorList>
            <consortium name="The Broad Institute Genomics Platform"/>
            <consortium name="The Broad Institute Genome Sequencing Center for Infectious Disease"/>
            <person name="Wu L."/>
            <person name="Ma J."/>
        </authorList>
    </citation>
    <scope>NUCLEOTIDE SEQUENCE [LARGE SCALE GENOMIC DNA]</scope>
    <source>
        <strain evidence="2 3">JCM 15577</strain>
    </source>
</reference>